<reference evidence="3" key="1">
    <citation type="journal article" date="2022" name="Int. J. Mol. Sci.">
        <title>Draft Genome of Tanacetum Coccineum: Genomic Comparison of Closely Related Tanacetum-Family Plants.</title>
        <authorList>
            <person name="Yamashiro T."/>
            <person name="Shiraishi A."/>
            <person name="Nakayama K."/>
            <person name="Satake H."/>
        </authorList>
    </citation>
    <scope>NUCLEOTIDE SEQUENCE</scope>
</reference>
<dbReference type="InterPro" id="IPR018289">
    <property type="entry name" value="MULE_transposase_dom"/>
</dbReference>
<evidence type="ECO:0000313" key="4">
    <source>
        <dbReference type="Proteomes" id="UP001151760"/>
    </source>
</evidence>
<evidence type="ECO:0000259" key="1">
    <source>
        <dbReference type="Pfam" id="PF03101"/>
    </source>
</evidence>
<evidence type="ECO:0000259" key="2">
    <source>
        <dbReference type="Pfam" id="PF10551"/>
    </source>
</evidence>
<protein>
    <submittedName>
        <fullName evidence="3">FAR1-related sequence 5-like protein</fullName>
    </submittedName>
</protein>
<dbReference type="PANTHER" id="PTHR47718">
    <property type="entry name" value="OS01G0519700 PROTEIN"/>
    <property type="match status" value="1"/>
</dbReference>
<proteinExistence type="predicted"/>
<feature type="domain" description="FAR1" evidence="1">
    <location>
        <begin position="280"/>
        <end position="373"/>
    </location>
</feature>
<sequence>MVRTHLTLVHHLHHESHLKWFETSTTPALKPPLAVVFMSIMATNPLGVRWKMHLAVTITTIVSHTITRVRFYEFSDLNPFAGHPDLMRGAHELFRKGLLSEAALEAKVLKNPDNVEGSPMLMDNGLPLITTTMLPTRGICINLLSLIKIYMSHANSLKYVTMHIGSAIIDGALLSIAANAIKKPNDRTASSSKSVYGDPWVHEHKQRSLDSNSKENNTFVNVSLNGNDSKQAKCLRTPRPTLYEQNETPDGLIYWEPHVEGIPIPVEGTYYDTIDEALDMYTKYAEMAGFEVKKGGQRLTKSGAVQHKYLMCNKEGVPKGINIDTLDPEYNKQKRNTTAHVTGCKARIRLVMDIVSAKYKLVEFKPKHNHILIPKEYKHFTKKQRKMNQSEKMFVVKAATNKIGATRAHNLYCSMKGGYEYVHGTTDDFKNHQRDVNQFIGESDAQMLINKMENRKKYVPNFTFQYKVENSELVAMFWADEVAKCNYKEFGDIVSFDATFNSNKYNMKFVPFIGIDNHGKCVTLGSGMLLHEDTQSYTWLLTAFMTAFLKEPTMIVTDQDGAMKRAIEAVFKKAKHRLCMWHIIQKIPSKMSMESEVIHIEIRISLESQMIHVESQVIRIESHEFLWNLM</sequence>
<dbReference type="Pfam" id="PF10551">
    <property type="entry name" value="MULE"/>
    <property type="match status" value="1"/>
</dbReference>
<dbReference type="PANTHER" id="PTHR47718:SF12">
    <property type="entry name" value="PROTEIN FAR1-RELATED SEQUENCE"/>
    <property type="match status" value="1"/>
</dbReference>
<reference evidence="3" key="2">
    <citation type="submission" date="2022-01" db="EMBL/GenBank/DDBJ databases">
        <authorList>
            <person name="Yamashiro T."/>
            <person name="Shiraishi A."/>
            <person name="Satake H."/>
            <person name="Nakayama K."/>
        </authorList>
    </citation>
    <scope>NUCLEOTIDE SEQUENCE</scope>
</reference>
<organism evidence="3 4">
    <name type="scientific">Tanacetum coccineum</name>
    <dbReference type="NCBI Taxonomy" id="301880"/>
    <lineage>
        <taxon>Eukaryota</taxon>
        <taxon>Viridiplantae</taxon>
        <taxon>Streptophyta</taxon>
        <taxon>Embryophyta</taxon>
        <taxon>Tracheophyta</taxon>
        <taxon>Spermatophyta</taxon>
        <taxon>Magnoliopsida</taxon>
        <taxon>eudicotyledons</taxon>
        <taxon>Gunneridae</taxon>
        <taxon>Pentapetalae</taxon>
        <taxon>asterids</taxon>
        <taxon>campanulids</taxon>
        <taxon>Asterales</taxon>
        <taxon>Asteraceae</taxon>
        <taxon>Asteroideae</taxon>
        <taxon>Anthemideae</taxon>
        <taxon>Anthemidinae</taxon>
        <taxon>Tanacetum</taxon>
    </lineage>
</organism>
<dbReference type="InterPro" id="IPR004330">
    <property type="entry name" value="FAR1_DNA_bnd_dom"/>
</dbReference>
<feature type="domain" description="MULE transposase" evidence="2">
    <location>
        <begin position="494"/>
        <end position="586"/>
    </location>
</feature>
<comment type="caution">
    <text evidence="3">The sequence shown here is derived from an EMBL/GenBank/DDBJ whole genome shotgun (WGS) entry which is preliminary data.</text>
</comment>
<dbReference type="EMBL" id="BQNB010014688">
    <property type="protein sequence ID" value="GJT31227.1"/>
    <property type="molecule type" value="Genomic_DNA"/>
</dbReference>
<evidence type="ECO:0000313" key="3">
    <source>
        <dbReference type="EMBL" id="GJT31227.1"/>
    </source>
</evidence>
<gene>
    <name evidence="3" type="ORF">Tco_0911502</name>
</gene>
<dbReference type="Proteomes" id="UP001151760">
    <property type="component" value="Unassembled WGS sequence"/>
</dbReference>
<dbReference type="Pfam" id="PF03101">
    <property type="entry name" value="FAR1"/>
    <property type="match status" value="1"/>
</dbReference>
<keyword evidence="4" id="KW-1185">Reference proteome</keyword>
<name>A0ABQ5CXF2_9ASTR</name>
<accession>A0ABQ5CXF2</accession>